<name>A0ABD3FEV0_9STRA</name>
<evidence type="ECO:0000313" key="1">
    <source>
        <dbReference type="EMBL" id="KAL3664917.1"/>
    </source>
</evidence>
<proteinExistence type="predicted"/>
<dbReference type="AlphaFoldDB" id="A0ABD3FEV0"/>
<organism evidence="1 2">
    <name type="scientific">Phytophthora oleae</name>
    <dbReference type="NCBI Taxonomy" id="2107226"/>
    <lineage>
        <taxon>Eukaryota</taxon>
        <taxon>Sar</taxon>
        <taxon>Stramenopiles</taxon>
        <taxon>Oomycota</taxon>
        <taxon>Peronosporomycetes</taxon>
        <taxon>Peronosporales</taxon>
        <taxon>Peronosporaceae</taxon>
        <taxon>Phytophthora</taxon>
    </lineage>
</organism>
<evidence type="ECO:0000313" key="2">
    <source>
        <dbReference type="Proteomes" id="UP001632037"/>
    </source>
</evidence>
<reference evidence="1 2" key="1">
    <citation type="submission" date="2024-09" db="EMBL/GenBank/DDBJ databases">
        <title>Genome sequencing and assembly of Phytophthora oleae, isolate VK10A, causative agent of rot of olive drupes.</title>
        <authorList>
            <person name="Conti Taguali S."/>
            <person name="Riolo M."/>
            <person name="La Spada F."/>
            <person name="Cacciola S.O."/>
            <person name="Dionisio G."/>
        </authorList>
    </citation>
    <scope>NUCLEOTIDE SEQUENCE [LARGE SCALE GENOMIC DNA]</scope>
    <source>
        <strain evidence="1 2">VK10A</strain>
    </source>
</reference>
<keyword evidence="2" id="KW-1185">Reference proteome</keyword>
<comment type="caution">
    <text evidence="1">The sequence shown here is derived from an EMBL/GenBank/DDBJ whole genome shotgun (WGS) entry which is preliminary data.</text>
</comment>
<protein>
    <submittedName>
        <fullName evidence="1">Uncharacterized protein</fullName>
    </submittedName>
</protein>
<accession>A0ABD3FEV0</accession>
<dbReference type="EMBL" id="JBIMZQ010000022">
    <property type="protein sequence ID" value="KAL3664917.1"/>
    <property type="molecule type" value="Genomic_DNA"/>
</dbReference>
<gene>
    <name evidence="1" type="ORF">V7S43_010094</name>
</gene>
<dbReference type="Proteomes" id="UP001632037">
    <property type="component" value="Unassembled WGS sequence"/>
</dbReference>
<sequence length="75" mass="8677">MHAWGRCCAILRKITRFVEWLCNNMKKIYNKLTNMAHESYNHAFYMYLDELKQGMGSLTESGVVGEKVSDEKGVT</sequence>